<keyword evidence="2 8" id="KW-0812">Transmembrane</keyword>
<dbReference type="Pfam" id="PF00233">
    <property type="entry name" value="PDEase_I"/>
    <property type="match status" value="1"/>
</dbReference>
<comment type="subcellular location">
    <subcellularLocation>
        <location evidence="1">Membrane</location>
    </subcellularLocation>
</comment>
<dbReference type="GO" id="GO:0001653">
    <property type="term" value="F:peptide receptor activity"/>
    <property type="evidence" value="ECO:0007669"/>
    <property type="project" value="TreeGrafter"/>
</dbReference>
<dbReference type="GeneID" id="7198225"/>
<gene>
    <name evidence="11" type="ORF">PHATRDRAFT_49555</name>
</gene>
<dbReference type="GO" id="GO:0004114">
    <property type="term" value="F:3',5'-cyclic-nucleotide phosphodiesterase activity"/>
    <property type="evidence" value="ECO:0007669"/>
    <property type="project" value="InterPro"/>
</dbReference>
<feature type="compositionally biased region" description="Polar residues" evidence="7">
    <location>
        <begin position="755"/>
        <end position="771"/>
    </location>
</feature>
<dbReference type="GO" id="GO:0004016">
    <property type="term" value="F:adenylate cyclase activity"/>
    <property type="evidence" value="ECO:0007669"/>
    <property type="project" value="TreeGrafter"/>
</dbReference>
<dbReference type="OrthoDB" id="546632at2759"/>
<dbReference type="STRING" id="556484.B7GB10"/>
<evidence type="ECO:0000259" key="9">
    <source>
        <dbReference type="PROSITE" id="PS50125"/>
    </source>
</evidence>
<dbReference type="InParanoid" id="B7GB10"/>
<dbReference type="PROSITE" id="PS51845">
    <property type="entry name" value="PDEASE_I_2"/>
    <property type="match status" value="1"/>
</dbReference>
<accession>B7GB10</accession>
<name>B7GB10_PHATC</name>
<dbReference type="GO" id="GO:0000166">
    <property type="term" value="F:nucleotide binding"/>
    <property type="evidence" value="ECO:0007669"/>
    <property type="project" value="UniProtKB-KW"/>
</dbReference>
<dbReference type="SUPFAM" id="SSF109604">
    <property type="entry name" value="HD-domain/PDEase-like"/>
    <property type="match status" value="1"/>
</dbReference>
<dbReference type="eggNOG" id="KOG1023">
    <property type="taxonomic scope" value="Eukaryota"/>
</dbReference>
<dbReference type="SMART" id="SM00044">
    <property type="entry name" value="CYCc"/>
    <property type="match status" value="1"/>
</dbReference>
<organism evidence="11 12">
    <name type="scientific">Phaeodactylum tricornutum (strain CCAP 1055/1)</name>
    <dbReference type="NCBI Taxonomy" id="556484"/>
    <lineage>
        <taxon>Eukaryota</taxon>
        <taxon>Sar</taxon>
        <taxon>Stramenopiles</taxon>
        <taxon>Ochrophyta</taxon>
        <taxon>Bacillariophyta</taxon>
        <taxon>Bacillariophyceae</taxon>
        <taxon>Bacillariophycidae</taxon>
        <taxon>Naviculales</taxon>
        <taxon>Phaeodactylaceae</taxon>
        <taxon>Phaeodactylum</taxon>
    </lineage>
</organism>
<dbReference type="Gene3D" id="1.10.1300.10">
    <property type="entry name" value="3'5'-cyclic nucleotide phosphodiesterase, catalytic domain"/>
    <property type="match status" value="1"/>
</dbReference>
<dbReference type="Proteomes" id="UP000000759">
    <property type="component" value="Chromosome 23"/>
</dbReference>
<dbReference type="Gene3D" id="3.30.450.350">
    <property type="entry name" value="CHASE domain"/>
    <property type="match status" value="1"/>
</dbReference>
<dbReference type="InterPro" id="IPR050401">
    <property type="entry name" value="Cyclic_nucleotide_synthase"/>
</dbReference>
<feature type="region of interest" description="Disordered" evidence="7">
    <location>
        <begin position="1"/>
        <end position="72"/>
    </location>
</feature>
<dbReference type="PANTHER" id="PTHR11920:SF335">
    <property type="entry name" value="GUANYLATE CYCLASE"/>
    <property type="match status" value="1"/>
</dbReference>
<evidence type="ECO:0000256" key="8">
    <source>
        <dbReference type="SAM" id="Phobius"/>
    </source>
</evidence>
<dbReference type="EMBL" id="CM000625">
    <property type="protein sequence ID" value="EEC44131.1"/>
    <property type="molecule type" value="Genomic_DNA"/>
</dbReference>
<evidence type="ECO:0000256" key="5">
    <source>
        <dbReference type="ARBA" id="ARBA00023136"/>
    </source>
</evidence>
<keyword evidence="6" id="KW-0456">Lyase</keyword>
<dbReference type="SUPFAM" id="SSF55073">
    <property type="entry name" value="Nucleotide cyclase"/>
    <property type="match status" value="1"/>
</dbReference>
<evidence type="ECO:0000256" key="7">
    <source>
        <dbReference type="SAM" id="MobiDB-lite"/>
    </source>
</evidence>
<evidence type="ECO:0000313" key="12">
    <source>
        <dbReference type="Proteomes" id="UP000000759"/>
    </source>
</evidence>
<dbReference type="InterPro" id="IPR042240">
    <property type="entry name" value="CHASE_sf"/>
</dbReference>
<dbReference type="InterPro" id="IPR001054">
    <property type="entry name" value="A/G_cyclase"/>
</dbReference>
<evidence type="ECO:0000313" key="11">
    <source>
        <dbReference type="EMBL" id="EEC44131.1"/>
    </source>
</evidence>
<sequence>MKLRLWSEKTKDVDRNGGDSMNDDDDDSLSLGDSSGEEEESSVEFHTSTHGSDSGKKSATSEESSTNRIAHSETKAVTRSKILFLLIIAAAAAGVGTATFFFTRNKQKDEFRAEFNNFAKQLIDESENNARSVFGQLHILSTTLSTFATDTNQTWPNMTLTHFAVRAAEIREFTGVELVVLAPLVHVDEKEEWERYAWEHQKEAFENDHIYYLGSENQTEQDIGTITTAIYPFPTSTRQLSGDVHRRRVQDQDHGDHDVPRENNRAGLPAGVSVPVWQFGPRVRVASLALLDLYSYPPFEIIVNNVFDSNQALLSGIVNLDVLERYVDLGENDQSKLRSVLAQPVFKSLHDRNLEVVGFLFGVLRWQDLFENILPQGVDGLVVNMKDSCGAGFSFEINGREALFTEDDRTRDSLYNDMVIRAPFARFATVEEDDKTNKGCTYELEIYPSQKFEATFESNEPWLFTSVVVLVFLFTAVAFMIYDVMVQRRQDKVMNTAKRTRDIVTSLFPKDVGLKLIEDAQAQAALEANAKRGHLSSKASLKSYLDGTGDHMQENSKPLADLFPATTVAFGDIVGFTAWSSTREPSQVFTLLETIYREFDDIAKRRRVFKVETVGDCYVAVCGLPDPRKDHYVVMARFARDCLQRMQVVLKRLEVQLGPDTAELGMRFGLHSGPVTAGVLRGDKARFQLFGDTVNMTARIESTGQKDRIHLSQDTADLLVASGRSHWVHAREETVHAKGKGEIQTFWLEIKGEPTKSTTSASTNSDDQNAPSDPKSAFSASVPRTAKEERHARLVDWNVDLLQRLLREIIAQRQAIGTEVDSSETIRLLEQAIASDSKIVLDEVKDVVALPKYNSKIAQKWSKQDSVQLDDKIVGQLRDYIRTIAALYRDNPFHNFEHASHVTMSVVKLLSRIVAPDLNIVEDDCDTNKSLHDHTYGITSDPLTQFAVVLSALLHDVDHTGVPNAQLVKEESGIAAVYRKKSVAEQNSVDISWNLLQEEVYTDLRRCIYGNGQELQRFRQLVVNTVMATDIMDKELSADRKSRWNIAFAQGEVGSFPLHENVWTSVNRKATIVIEHLIQASDVAHTMQHWHIYRKWNAKLFEECYAAYKAGRADNDPAEQWYEGEIGFFDYYIIPLAMKLKSCGVFGVSSDEYLNYARQNRKEWESKGREIVAELVESEKLRESVCHKNTGAQIDCQQ</sequence>
<dbReference type="InterPro" id="IPR003607">
    <property type="entry name" value="HD/PDEase_dom"/>
</dbReference>
<dbReference type="HOGENOM" id="CLU_002996_0_0_1"/>
<dbReference type="GO" id="GO:0004383">
    <property type="term" value="F:guanylate cyclase activity"/>
    <property type="evidence" value="ECO:0007669"/>
    <property type="project" value="TreeGrafter"/>
</dbReference>
<evidence type="ECO:0000256" key="3">
    <source>
        <dbReference type="ARBA" id="ARBA00022741"/>
    </source>
</evidence>
<feature type="region of interest" description="Disordered" evidence="7">
    <location>
        <begin position="754"/>
        <end position="784"/>
    </location>
</feature>
<evidence type="ECO:0000256" key="4">
    <source>
        <dbReference type="ARBA" id="ARBA00022989"/>
    </source>
</evidence>
<dbReference type="CDD" id="cd07302">
    <property type="entry name" value="CHD"/>
    <property type="match status" value="1"/>
</dbReference>
<feature type="domain" description="Guanylate cyclase" evidence="9">
    <location>
        <begin position="567"/>
        <end position="701"/>
    </location>
</feature>
<dbReference type="SMART" id="SM00471">
    <property type="entry name" value="HDc"/>
    <property type="match status" value="1"/>
</dbReference>
<reference evidence="11 12" key="1">
    <citation type="journal article" date="2008" name="Nature">
        <title>The Phaeodactylum genome reveals the evolutionary history of diatom genomes.</title>
        <authorList>
            <person name="Bowler C."/>
            <person name="Allen A.E."/>
            <person name="Badger J.H."/>
            <person name="Grimwood J."/>
            <person name="Jabbari K."/>
            <person name="Kuo A."/>
            <person name="Maheswari U."/>
            <person name="Martens C."/>
            <person name="Maumus F."/>
            <person name="Otillar R.P."/>
            <person name="Rayko E."/>
            <person name="Salamov A."/>
            <person name="Vandepoele K."/>
            <person name="Beszteri B."/>
            <person name="Gruber A."/>
            <person name="Heijde M."/>
            <person name="Katinka M."/>
            <person name="Mock T."/>
            <person name="Valentin K."/>
            <person name="Verret F."/>
            <person name="Berges J.A."/>
            <person name="Brownlee C."/>
            <person name="Cadoret J.P."/>
            <person name="Chiovitti A."/>
            <person name="Choi C.J."/>
            <person name="Coesel S."/>
            <person name="De Martino A."/>
            <person name="Detter J.C."/>
            <person name="Durkin C."/>
            <person name="Falciatore A."/>
            <person name="Fournet J."/>
            <person name="Haruta M."/>
            <person name="Huysman M.J."/>
            <person name="Jenkins B.D."/>
            <person name="Jiroutova K."/>
            <person name="Jorgensen R.E."/>
            <person name="Joubert Y."/>
            <person name="Kaplan A."/>
            <person name="Kroger N."/>
            <person name="Kroth P.G."/>
            <person name="La Roche J."/>
            <person name="Lindquist E."/>
            <person name="Lommer M."/>
            <person name="Martin-Jezequel V."/>
            <person name="Lopez P.J."/>
            <person name="Lucas S."/>
            <person name="Mangogna M."/>
            <person name="McGinnis K."/>
            <person name="Medlin L.K."/>
            <person name="Montsant A."/>
            <person name="Oudot-Le Secq M.P."/>
            <person name="Napoli C."/>
            <person name="Obornik M."/>
            <person name="Parker M.S."/>
            <person name="Petit J.L."/>
            <person name="Porcel B.M."/>
            <person name="Poulsen N."/>
            <person name="Robison M."/>
            <person name="Rychlewski L."/>
            <person name="Rynearson T.A."/>
            <person name="Schmutz J."/>
            <person name="Shapiro H."/>
            <person name="Siaut M."/>
            <person name="Stanley M."/>
            <person name="Sussman M.R."/>
            <person name="Taylor A.R."/>
            <person name="Vardi A."/>
            <person name="von Dassow P."/>
            <person name="Vyverman W."/>
            <person name="Willis A."/>
            <person name="Wyrwicz L.S."/>
            <person name="Rokhsar D.S."/>
            <person name="Weissenbach J."/>
            <person name="Armbrust E.V."/>
            <person name="Green B.R."/>
            <person name="Van de Peer Y."/>
            <person name="Grigoriev I.V."/>
        </authorList>
    </citation>
    <scope>NUCLEOTIDE SEQUENCE [LARGE SCALE GENOMIC DNA]</scope>
    <source>
        <strain evidence="11 12">CCAP 1055/1</strain>
    </source>
</reference>
<evidence type="ECO:0000256" key="1">
    <source>
        <dbReference type="ARBA" id="ARBA00004370"/>
    </source>
</evidence>
<evidence type="ECO:0000259" key="10">
    <source>
        <dbReference type="PROSITE" id="PS51845"/>
    </source>
</evidence>
<keyword evidence="4 8" id="KW-1133">Transmembrane helix</keyword>
<feature type="compositionally biased region" description="Basic and acidic residues" evidence="7">
    <location>
        <begin position="1"/>
        <end position="17"/>
    </location>
</feature>
<evidence type="ECO:0000256" key="6">
    <source>
        <dbReference type="ARBA" id="ARBA00023239"/>
    </source>
</evidence>
<dbReference type="InterPro" id="IPR002073">
    <property type="entry name" value="PDEase_catalytic_dom"/>
</dbReference>
<dbReference type="GO" id="GO:0005886">
    <property type="term" value="C:plasma membrane"/>
    <property type="evidence" value="ECO:0007669"/>
    <property type="project" value="TreeGrafter"/>
</dbReference>
<dbReference type="KEGG" id="pti:PHATRDRAFT_49555"/>
<dbReference type="Gene3D" id="3.30.70.1230">
    <property type="entry name" value="Nucleotide cyclase"/>
    <property type="match status" value="1"/>
</dbReference>
<dbReference type="Pfam" id="PF00211">
    <property type="entry name" value="Guanylate_cyc"/>
    <property type="match status" value="1"/>
</dbReference>
<keyword evidence="12" id="KW-1185">Reference proteome</keyword>
<feature type="transmembrane region" description="Helical" evidence="8">
    <location>
        <begin position="82"/>
        <end position="102"/>
    </location>
</feature>
<dbReference type="eggNOG" id="KOG3689">
    <property type="taxonomic scope" value="Eukaryota"/>
</dbReference>
<dbReference type="PaxDb" id="2850-Phatr49555"/>
<proteinExistence type="predicted"/>
<protein>
    <recommendedName>
        <fullName evidence="13">Phosphodiesterase</fullName>
    </recommendedName>
</protein>
<evidence type="ECO:0008006" key="13">
    <source>
        <dbReference type="Google" id="ProtNLM"/>
    </source>
</evidence>
<dbReference type="InterPro" id="IPR029787">
    <property type="entry name" value="Nucleotide_cyclase"/>
</dbReference>
<dbReference type="GO" id="GO:0007168">
    <property type="term" value="P:receptor guanylyl cyclase signaling pathway"/>
    <property type="evidence" value="ECO:0007669"/>
    <property type="project" value="TreeGrafter"/>
</dbReference>
<keyword evidence="5 8" id="KW-0472">Membrane</keyword>
<dbReference type="AlphaFoldDB" id="B7GB10"/>
<reference evidence="12" key="2">
    <citation type="submission" date="2008-08" db="EMBL/GenBank/DDBJ databases">
        <authorList>
            <consortium name="Diatom Consortium"/>
            <person name="Grigoriev I."/>
            <person name="Grimwood J."/>
            <person name="Kuo A."/>
            <person name="Otillar R.P."/>
            <person name="Salamov A."/>
            <person name="Detter J.C."/>
            <person name="Lindquist E."/>
            <person name="Shapiro H."/>
            <person name="Lucas S."/>
            <person name="Glavina del Rio T."/>
            <person name="Pitluck S."/>
            <person name="Rokhsar D."/>
            <person name="Bowler C."/>
        </authorList>
    </citation>
    <scope>GENOME REANNOTATION</scope>
    <source>
        <strain evidence="12">CCAP 1055/1</strain>
    </source>
</reference>
<feature type="domain" description="PDEase" evidence="10">
    <location>
        <begin position="798"/>
        <end position="1031"/>
    </location>
</feature>
<evidence type="ECO:0000256" key="2">
    <source>
        <dbReference type="ARBA" id="ARBA00022692"/>
    </source>
</evidence>
<dbReference type="RefSeq" id="XP_002184382.1">
    <property type="nucleotide sequence ID" value="XM_002184346.1"/>
</dbReference>
<dbReference type="InterPro" id="IPR036971">
    <property type="entry name" value="PDEase_catalytic_dom_sf"/>
</dbReference>
<dbReference type="GO" id="GO:0035556">
    <property type="term" value="P:intracellular signal transduction"/>
    <property type="evidence" value="ECO:0007669"/>
    <property type="project" value="InterPro"/>
</dbReference>
<dbReference type="PROSITE" id="PS50125">
    <property type="entry name" value="GUANYLATE_CYCLASE_2"/>
    <property type="match status" value="1"/>
</dbReference>
<keyword evidence="3" id="KW-0547">Nucleotide-binding</keyword>
<dbReference type="PANTHER" id="PTHR11920">
    <property type="entry name" value="GUANYLYL CYCLASE"/>
    <property type="match status" value="1"/>
</dbReference>